<evidence type="ECO:0000256" key="7">
    <source>
        <dbReference type="ARBA" id="ARBA00023027"/>
    </source>
</evidence>
<keyword evidence="5" id="KW-0809">Transit peptide</keyword>
<accession>A0A1G7SEN9</accession>
<evidence type="ECO:0000256" key="3">
    <source>
        <dbReference type="ARBA" id="ARBA00022630"/>
    </source>
</evidence>
<keyword evidence="13" id="KW-1185">Reference proteome</keyword>
<organism evidence="12 13">
    <name type="scientific">Mucilaginibacter gossypii</name>
    <dbReference type="NCBI Taxonomy" id="551996"/>
    <lineage>
        <taxon>Bacteria</taxon>
        <taxon>Pseudomonadati</taxon>
        <taxon>Bacteroidota</taxon>
        <taxon>Sphingobacteriia</taxon>
        <taxon>Sphingobacteriales</taxon>
        <taxon>Sphingobacteriaceae</taxon>
        <taxon>Mucilaginibacter</taxon>
    </lineage>
</organism>
<evidence type="ECO:0000256" key="9">
    <source>
        <dbReference type="SAM" id="Phobius"/>
    </source>
</evidence>
<dbReference type="InterPro" id="IPR045024">
    <property type="entry name" value="NDH-2"/>
</dbReference>
<dbReference type="Gene3D" id="3.50.50.100">
    <property type="match status" value="1"/>
</dbReference>
<feature type="domain" description="FAD/NAD(P)-binding" evidence="10">
    <location>
        <begin position="11"/>
        <end position="331"/>
    </location>
</feature>
<dbReference type="PRINTS" id="PR00411">
    <property type="entry name" value="PNDRDTASEI"/>
</dbReference>
<keyword evidence="3" id="KW-0285">Flavoprotein</keyword>
<dbReference type="Pfam" id="PF07992">
    <property type="entry name" value="Pyr_redox_2"/>
    <property type="match status" value="1"/>
</dbReference>
<evidence type="ECO:0000259" key="11">
    <source>
        <dbReference type="Pfam" id="PF22366"/>
    </source>
</evidence>
<feature type="transmembrane region" description="Helical" evidence="9">
    <location>
        <begin position="375"/>
        <end position="395"/>
    </location>
</feature>
<keyword evidence="9" id="KW-1133">Transmembrane helix</keyword>
<evidence type="ECO:0000313" key="13">
    <source>
        <dbReference type="Proteomes" id="UP000199705"/>
    </source>
</evidence>
<dbReference type="GO" id="GO:0050136">
    <property type="term" value="F:NADH dehydrogenase (quinone) (non-electrogenic) activity"/>
    <property type="evidence" value="ECO:0007669"/>
    <property type="project" value="UniProtKB-EC"/>
</dbReference>
<dbReference type="Proteomes" id="UP000199705">
    <property type="component" value="Unassembled WGS sequence"/>
</dbReference>
<keyword evidence="9" id="KW-0812">Transmembrane</keyword>
<evidence type="ECO:0000259" key="10">
    <source>
        <dbReference type="Pfam" id="PF07992"/>
    </source>
</evidence>
<dbReference type="InterPro" id="IPR036188">
    <property type="entry name" value="FAD/NAD-bd_sf"/>
</dbReference>
<dbReference type="PRINTS" id="PR00368">
    <property type="entry name" value="FADPNR"/>
</dbReference>
<dbReference type="RefSeq" id="WP_091163429.1">
    <property type="nucleotide sequence ID" value="NZ_FNCG01000002.1"/>
</dbReference>
<sequence>MTSITPQSGKKKIVIVGGGFAGLNIAQQLYKNNYYDVTLVDKNNYNYFTPLLYQVATSFLEPSSISYPFRKLFRDKRLSFRMAAVVKVDPAAKILYLSNGELSYDYLVFAAGASINFYGIESIKQNAISLKEINDALRMRNSLIKTMEKAAITTDPIERQKLLTIVVAGGGPTGVEVAGMLAEMKNYILKKDYPELMNAKGKIYIVDGGPDLLAPMSDKTHKETRQALIELGVEVKLNAHVNDFNNGVITFADGETLEAKTLIWAAGIIANTFEGIPASSLGIGRRMITDEYNRVKDLEDVYAIGDISVQITDPVYPKGHPQLAQVAIQMGRNTAKNFIAMAKGKAIKPFKYFDRGDMAIVGRHNAVVDLFKHKVHLSGIAALFVWLFIHLMSLVNYNNKIKTLYNWAVAFLTRDQALRMIFGSGQSRAD</sequence>
<dbReference type="EMBL" id="FNCG01000002">
    <property type="protein sequence ID" value="SDG21463.1"/>
    <property type="molecule type" value="Genomic_DNA"/>
</dbReference>
<comment type="catalytic activity">
    <reaction evidence="8">
        <text>a quinone + NADH + H(+) = a quinol + NAD(+)</text>
        <dbReference type="Rhea" id="RHEA:46160"/>
        <dbReference type="ChEBI" id="CHEBI:15378"/>
        <dbReference type="ChEBI" id="CHEBI:24646"/>
        <dbReference type="ChEBI" id="CHEBI:57540"/>
        <dbReference type="ChEBI" id="CHEBI:57945"/>
        <dbReference type="ChEBI" id="CHEBI:132124"/>
        <dbReference type="EC" id="1.6.5.9"/>
    </reaction>
</comment>
<dbReference type="EC" id="1.6.5.9" evidence="2"/>
<keyword evidence="7" id="KW-0520">NAD</keyword>
<dbReference type="PANTHER" id="PTHR43706">
    <property type="entry name" value="NADH DEHYDROGENASE"/>
    <property type="match status" value="1"/>
</dbReference>
<evidence type="ECO:0000256" key="4">
    <source>
        <dbReference type="ARBA" id="ARBA00022827"/>
    </source>
</evidence>
<name>A0A1G7SEN9_9SPHI</name>
<comment type="similarity">
    <text evidence="1">Belongs to the NADH dehydrogenase family.</text>
</comment>
<evidence type="ECO:0000256" key="1">
    <source>
        <dbReference type="ARBA" id="ARBA00005272"/>
    </source>
</evidence>
<reference evidence="13" key="1">
    <citation type="submission" date="2016-10" db="EMBL/GenBank/DDBJ databases">
        <authorList>
            <person name="Varghese N."/>
            <person name="Submissions S."/>
        </authorList>
    </citation>
    <scope>NUCLEOTIDE SEQUENCE [LARGE SCALE GENOMIC DNA]</scope>
    <source>
        <strain evidence="13">Gh-67</strain>
    </source>
</reference>
<evidence type="ECO:0000256" key="8">
    <source>
        <dbReference type="ARBA" id="ARBA00047599"/>
    </source>
</evidence>
<gene>
    <name evidence="12" type="ORF">SAMN05192573_102536</name>
</gene>
<evidence type="ECO:0000313" key="12">
    <source>
        <dbReference type="EMBL" id="SDG21463.1"/>
    </source>
</evidence>
<dbReference type="InterPro" id="IPR023753">
    <property type="entry name" value="FAD/NAD-binding_dom"/>
</dbReference>
<dbReference type="SUPFAM" id="SSF51905">
    <property type="entry name" value="FAD/NAD(P)-binding domain"/>
    <property type="match status" value="2"/>
</dbReference>
<evidence type="ECO:0000256" key="6">
    <source>
        <dbReference type="ARBA" id="ARBA00023002"/>
    </source>
</evidence>
<keyword evidence="4" id="KW-0274">FAD</keyword>
<proteinExistence type="inferred from homology"/>
<dbReference type="AlphaFoldDB" id="A0A1G7SEN9"/>
<feature type="domain" description="External alternative NADH-ubiquinone oxidoreductase-like C-terminal" evidence="11">
    <location>
        <begin position="355"/>
        <end position="413"/>
    </location>
</feature>
<keyword evidence="6" id="KW-0560">Oxidoreductase</keyword>
<evidence type="ECO:0000256" key="5">
    <source>
        <dbReference type="ARBA" id="ARBA00022946"/>
    </source>
</evidence>
<dbReference type="PANTHER" id="PTHR43706:SF47">
    <property type="entry name" value="EXTERNAL NADH-UBIQUINONE OXIDOREDUCTASE 1, MITOCHONDRIAL-RELATED"/>
    <property type="match status" value="1"/>
</dbReference>
<keyword evidence="9" id="KW-0472">Membrane</keyword>
<protein>
    <recommendedName>
        <fullName evidence="2">NADH:ubiquinone reductase (non-electrogenic)</fullName>
        <ecNumber evidence="2">1.6.5.9</ecNumber>
    </recommendedName>
</protein>
<evidence type="ECO:0000256" key="2">
    <source>
        <dbReference type="ARBA" id="ARBA00012637"/>
    </source>
</evidence>
<dbReference type="InterPro" id="IPR054585">
    <property type="entry name" value="NDH2-like_C"/>
</dbReference>
<dbReference type="Pfam" id="PF22366">
    <property type="entry name" value="NDH2_C"/>
    <property type="match status" value="1"/>
</dbReference>